<dbReference type="GO" id="GO:0000155">
    <property type="term" value="F:phosphorelay sensor kinase activity"/>
    <property type="evidence" value="ECO:0007669"/>
    <property type="project" value="InterPro"/>
</dbReference>
<accession>A0AA95EXL5</accession>
<dbReference type="CDD" id="cd06225">
    <property type="entry name" value="HAMP"/>
    <property type="match status" value="1"/>
</dbReference>
<keyword evidence="2" id="KW-1003">Cell membrane</keyword>
<dbReference type="Gene3D" id="3.30.565.10">
    <property type="entry name" value="Histidine kinase-like ATPase, C-terminal domain"/>
    <property type="match status" value="1"/>
</dbReference>
<evidence type="ECO:0000313" key="14">
    <source>
        <dbReference type="EMBL" id="WEK54776.1"/>
    </source>
</evidence>
<evidence type="ECO:0000256" key="5">
    <source>
        <dbReference type="ARBA" id="ARBA00022692"/>
    </source>
</evidence>
<evidence type="ECO:0000256" key="1">
    <source>
        <dbReference type="ARBA" id="ARBA00004651"/>
    </source>
</evidence>
<evidence type="ECO:0000256" key="10">
    <source>
        <dbReference type="ARBA" id="ARBA00023012"/>
    </source>
</evidence>
<dbReference type="InterPro" id="IPR036890">
    <property type="entry name" value="HATPase_C_sf"/>
</dbReference>
<dbReference type="InterPro" id="IPR050640">
    <property type="entry name" value="Bact_2-comp_sensor_kinase"/>
</dbReference>
<keyword evidence="10" id="KW-0902">Two-component regulatory system</keyword>
<reference evidence="14" key="1">
    <citation type="submission" date="2023-03" db="EMBL/GenBank/DDBJ databases">
        <title>Andean soil-derived lignocellulolytic bacterial consortium as a source of novel taxa and putative plastic-active enzymes.</title>
        <authorList>
            <person name="Diaz-Garcia L."/>
            <person name="Chuvochina M."/>
            <person name="Feuerriegel G."/>
            <person name="Bunk B."/>
            <person name="Sproer C."/>
            <person name="Streit W.R."/>
            <person name="Rodriguez L.M."/>
            <person name="Overmann J."/>
            <person name="Jimenez D.J."/>
        </authorList>
    </citation>
    <scope>NUCLEOTIDE SEQUENCE</scope>
    <source>
        <strain evidence="14">MAG 2441</strain>
    </source>
</reference>
<dbReference type="Pfam" id="PF06580">
    <property type="entry name" value="His_kinase"/>
    <property type="match status" value="1"/>
</dbReference>
<dbReference type="Pfam" id="PF02518">
    <property type="entry name" value="HATPase_c"/>
    <property type="match status" value="1"/>
</dbReference>
<feature type="transmembrane region" description="Helical" evidence="12">
    <location>
        <begin position="18"/>
        <end position="39"/>
    </location>
</feature>
<dbReference type="PANTHER" id="PTHR34220">
    <property type="entry name" value="SENSOR HISTIDINE KINASE YPDA"/>
    <property type="match status" value="1"/>
</dbReference>
<evidence type="ECO:0000313" key="15">
    <source>
        <dbReference type="Proteomes" id="UP001178662"/>
    </source>
</evidence>
<feature type="transmembrane region" description="Helical" evidence="12">
    <location>
        <begin position="325"/>
        <end position="343"/>
    </location>
</feature>
<dbReference type="CDD" id="cd12912">
    <property type="entry name" value="PDC2_MCP_like"/>
    <property type="match status" value="1"/>
</dbReference>
<dbReference type="InterPro" id="IPR010559">
    <property type="entry name" value="Sig_transdc_His_kin_internal"/>
</dbReference>
<keyword evidence="3" id="KW-0597">Phosphoprotein</keyword>
<keyword evidence="5 12" id="KW-0812">Transmembrane</keyword>
<dbReference type="InterPro" id="IPR003660">
    <property type="entry name" value="HAMP_dom"/>
</dbReference>
<protein>
    <submittedName>
        <fullName evidence="14">Histidine kinase</fullName>
    </submittedName>
</protein>
<dbReference type="EMBL" id="CP119317">
    <property type="protein sequence ID" value="WEK54776.1"/>
    <property type="molecule type" value="Genomic_DNA"/>
</dbReference>
<comment type="subcellular location">
    <subcellularLocation>
        <location evidence="1">Cell membrane</location>
        <topology evidence="1">Multi-pass membrane protein</topology>
    </subcellularLocation>
</comment>
<evidence type="ECO:0000256" key="2">
    <source>
        <dbReference type="ARBA" id="ARBA00022475"/>
    </source>
</evidence>
<dbReference type="Gene3D" id="3.30.450.20">
    <property type="entry name" value="PAS domain"/>
    <property type="match status" value="1"/>
</dbReference>
<dbReference type="Gene3D" id="6.10.340.10">
    <property type="match status" value="1"/>
</dbReference>
<keyword evidence="9 12" id="KW-1133">Transmembrane helix</keyword>
<evidence type="ECO:0000256" key="3">
    <source>
        <dbReference type="ARBA" id="ARBA00022553"/>
    </source>
</evidence>
<name>A0AA95EXL5_9BACL</name>
<evidence type="ECO:0000256" key="4">
    <source>
        <dbReference type="ARBA" id="ARBA00022679"/>
    </source>
</evidence>
<keyword evidence="8" id="KW-0067">ATP-binding</keyword>
<evidence type="ECO:0000256" key="8">
    <source>
        <dbReference type="ARBA" id="ARBA00022840"/>
    </source>
</evidence>
<sequence length="604" mass="69955">MNKLWNIWVNLGIKERLLFTNILLITIPLIMIGIQYYGASKSMVDNIARKNLHETIVKNNEIIDSKLEQIKEYILGFAVDKDLEELLSITYDSNDEYAMYLLDQEISNILNKYFLHSSDIYSVYLVTEPYIFGNSSARGYLPKQTFHQTDLYEQAIKADGKLTWAPTYSFVDMFKQPQMSSVSFDYSRMFSAIKLLNHVDFTYKREDIPDAQKGESPVLLVNFNDLFFNKIFENNIPINNMYYFVISKDGHYITHQDKEKLGQKVNFEWLDKVVSEGSGIDTVNIDGQRMIITYDTSKTTEWISVFAVREDFIVTDMIPVIRTNLFSAVIVLIIISLFISILVSTTITRPIRTLNAAISQVGYGNFNLIVPEKGSLEFRKLIYKFNSMNGKIQNLIEENYKSTIMKKEAEIKALNLQLNPHFMYNTLNIINLKLIKNGQDETSDIIMSLSTMLKYSLETGKDVILLERDLNYTKSYIHIMETRFEGKFKVEYHIDPRLYEFYVPKFFLQPLVENALIHGFNGLKRVGTLKISGWFQDDNRYFCVEDNGVGISEDKLRELLDENSSSIGINNVRDRIRIIYGEQIDFTIESEVSVGTKVIIQLPK</sequence>
<dbReference type="GO" id="GO:0005886">
    <property type="term" value="C:plasma membrane"/>
    <property type="evidence" value="ECO:0007669"/>
    <property type="project" value="UniProtKB-SubCell"/>
</dbReference>
<gene>
    <name evidence="14" type="ORF">P0Y55_01465</name>
</gene>
<dbReference type="Proteomes" id="UP001178662">
    <property type="component" value="Chromosome"/>
</dbReference>
<evidence type="ECO:0000259" key="13">
    <source>
        <dbReference type="PROSITE" id="PS50885"/>
    </source>
</evidence>
<dbReference type="PROSITE" id="PS50885">
    <property type="entry name" value="HAMP"/>
    <property type="match status" value="1"/>
</dbReference>
<dbReference type="AlphaFoldDB" id="A0AA95EXL5"/>
<dbReference type="SUPFAM" id="SSF55874">
    <property type="entry name" value="ATPase domain of HSP90 chaperone/DNA topoisomerase II/histidine kinase"/>
    <property type="match status" value="1"/>
</dbReference>
<dbReference type="SMART" id="SM00304">
    <property type="entry name" value="HAMP"/>
    <property type="match status" value="1"/>
</dbReference>
<evidence type="ECO:0000256" key="6">
    <source>
        <dbReference type="ARBA" id="ARBA00022741"/>
    </source>
</evidence>
<evidence type="ECO:0000256" key="9">
    <source>
        <dbReference type="ARBA" id="ARBA00022989"/>
    </source>
</evidence>
<keyword evidence="15" id="KW-1185">Reference proteome</keyword>
<evidence type="ECO:0000256" key="7">
    <source>
        <dbReference type="ARBA" id="ARBA00022777"/>
    </source>
</evidence>
<proteinExistence type="predicted"/>
<keyword evidence="7 14" id="KW-0418">Kinase</keyword>
<evidence type="ECO:0000256" key="11">
    <source>
        <dbReference type="ARBA" id="ARBA00023136"/>
    </source>
</evidence>
<keyword evidence="11 12" id="KW-0472">Membrane</keyword>
<keyword evidence="4" id="KW-0808">Transferase</keyword>
<dbReference type="InterPro" id="IPR003594">
    <property type="entry name" value="HATPase_dom"/>
</dbReference>
<keyword evidence="6" id="KW-0547">Nucleotide-binding</keyword>
<feature type="domain" description="HAMP" evidence="13">
    <location>
        <begin position="345"/>
        <end position="397"/>
    </location>
</feature>
<dbReference type="GO" id="GO:0005524">
    <property type="term" value="F:ATP binding"/>
    <property type="evidence" value="ECO:0007669"/>
    <property type="project" value="UniProtKB-KW"/>
</dbReference>
<dbReference type="SUPFAM" id="SSF158472">
    <property type="entry name" value="HAMP domain-like"/>
    <property type="match status" value="1"/>
</dbReference>
<dbReference type="PANTHER" id="PTHR34220:SF11">
    <property type="entry name" value="SENSOR PROTEIN KINASE HPTS"/>
    <property type="match status" value="1"/>
</dbReference>
<evidence type="ECO:0000256" key="12">
    <source>
        <dbReference type="SAM" id="Phobius"/>
    </source>
</evidence>
<organism evidence="14 15">
    <name type="scientific">Candidatus Cohnella colombiensis</name>
    <dbReference type="NCBI Taxonomy" id="3121368"/>
    <lineage>
        <taxon>Bacteria</taxon>
        <taxon>Bacillati</taxon>
        <taxon>Bacillota</taxon>
        <taxon>Bacilli</taxon>
        <taxon>Bacillales</taxon>
        <taxon>Paenibacillaceae</taxon>
        <taxon>Cohnella</taxon>
    </lineage>
</organism>